<comment type="similarity">
    <text evidence="1">Belongs to the DeSI family.</text>
</comment>
<protein>
    <submittedName>
        <fullName evidence="6">PPPDE putative peptidase domain containing protein, putative</fullName>
    </submittedName>
</protein>
<proteinExistence type="inferred from homology"/>
<evidence type="ECO:0000256" key="3">
    <source>
        <dbReference type="ARBA" id="ARBA00022801"/>
    </source>
</evidence>
<dbReference type="Pfam" id="PF05903">
    <property type="entry name" value="Peptidase_C97"/>
    <property type="match status" value="1"/>
</dbReference>
<evidence type="ECO:0000313" key="6">
    <source>
        <dbReference type="EMBL" id="CAD2216306.1"/>
    </source>
</evidence>
<dbReference type="InterPro" id="IPR008580">
    <property type="entry name" value="PPPDE_dom"/>
</dbReference>
<evidence type="ECO:0000313" key="7">
    <source>
        <dbReference type="Proteomes" id="UP000515908"/>
    </source>
</evidence>
<dbReference type="GO" id="GO:0008233">
    <property type="term" value="F:peptidase activity"/>
    <property type="evidence" value="ECO:0007669"/>
    <property type="project" value="UniProtKB-KW"/>
</dbReference>
<dbReference type="SMART" id="SM01179">
    <property type="entry name" value="DUF862"/>
    <property type="match status" value="1"/>
</dbReference>
<dbReference type="PANTHER" id="PTHR12378:SF7">
    <property type="entry name" value="DESUMOYLATING ISOPEPTIDASE 1"/>
    <property type="match status" value="1"/>
</dbReference>
<reference evidence="6 7" key="1">
    <citation type="submission" date="2020-08" db="EMBL/GenBank/DDBJ databases">
        <authorList>
            <person name="Newling K."/>
            <person name="Davey J."/>
            <person name="Forrester S."/>
        </authorList>
    </citation>
    <scope>NUCLEOTIDE SEQUENCE [LARGE SCALE GENOMIC DNA]</scope>
    <source>
        <strain evidence="7">Crithidia deanei Carvalho (ATCC PRA-265)</strain>
    </source>
</reference>
<evidence type="ECO:0000256" key="2">
    <source>
        <dbReference type="ARBA" id="ARBA00022670"/>
    </source>
</evidence>
<keyword evidence="3" id="KW-0378">Hydrolase</keyword>
<dbReference type="EMBL" id="LR877150">
    <property type="protein sequence ID" value="CAD2216306.1"/>
    <property type="molecule type" value="Genomic_DNA"/>
</dbReference>
<dbReference type="Proteomes" id="UP000515908">
    <property type="component" value="Chromosome 06"/>
</dbReference>
<dbReference type="AlphaFoldDB" id="A0A7G2C955"/>
<name>A0A7G2C955_9TRYP</name>
<dbReference type="Gene3D" id="1.25.10.10">
    <property type="entry name" value="Leucine-rich Repeat Variant"/>
    <property type="match status" value="1"/>
</dbReference>
<accession>A0A7G2C955</accession>
<dbReference type="InterPro" id="IPR011989">
    <property type="entry name" value="ARM-like"/>
</dbReference>
<keyword evidence="2" id="KW-0645">Protease</keyword>
<dbReference type="GO" id="GO:0070646">
    <property type="term" value="P:protein modification by small protein removal"/>
    <property type="evidence" value="ECO:0007669"/>
    <property type="project" value="TreeGrafter"/>
</dbReference>
<sequence>MNKNSDAGAGGVVLKTLGAPIPTPKRPSRVDRLHLSVNGGGEPSAPPIYAQEEYRVKKPSRRRRASLSVIKMGAPTTPFAAKQRHSKTTDAMICSSDSCIPQDAVYTRTSFVGEKSVSFGNGKAYLVQLHIYDLSKGLLEKHSMETLGTQYPGVYHSAIVVYGMEFYFEGGIGYGREGKTRFGNVYKTVTLGSTERTLPQFIDWVQEKERTTKQLPDYHPIRHNCHHFSSEAAEFLMNCENPLPAYLFNTVKEIVREDLGAAVLEVLLMTTHGIQHSVARLLKSRVMERLNSLDMLVNSTTACGVHTLPPTACVLFRQDSKTKTNETIMSIDPFVTLLINEGYLKEKARAVLHDCAFQVSHMFDTIDPDVVTGYMDIVNLSLSYTPPTLWGTIFNSFRICVLQKQFSIVLVFHESLIAQLLSAARDFPRLLPSARLSFLRLLCNLASSTHGAALLGDVRYAPTWVSVVGLGLMDCKHTAILYTAACLAVNLANVIVINTSPSLKREMSFLGDRHSCTQLATIVLYNLKYRPADVFPEPVFNMLLMAIYRIMSSNTKALEVVCFHSFKLNYDDLLKRCRTSESRALLCLMKTIEDLYA</sequence>
<gene>
    <name evidence="6" type="ORF">ADEAN_000376800</name>
</gene>
<dbReference type="InterPro" id="IPR042266">
    <property type="entry name" value="PPPDE_sf"/>
</dbReference>
<dbReference type="PANTHER" id="PTHR12378">
    <property type="entry name" value="DESUMOYLATING ISOPEPTIDASE"/>
    <property type="match status" value="1"/>
</dbReference>
<feature type="region of interest" description="Disordered" evidence="4">
    <location>
        <begin position="1"/>
        <end position="29"/>
    </location>
</feature>
<evidence type="ECO:0000256" key="4">
    <source>
        <dbReference type="SAM" id="MobiDB-lite"/>
    </source>
</evidence>
<dbReference type="VEuPathDB" id="TriTrypDB:ADEAN_000376800"/>
<dbReference type="PROSITE" id="PS51858">
    <property type="entry name" value="PPPDE"/>
    <property type="match status" value="1"/>
</dbReference>
<organism evidence="6 7">
    <name type="scientific">Angomonas deanei</name>
    <dbReference type="NCBI Taxonomy" id="59799"/>
    <lineage>
        <taxon>Eukaryota</taxon>
        <taxon>Discoba</taxon>
        <taxon>Euglenozoa</taxon>
        <taxon>Kinetoplastea</taxon>
        <taxon>Metakinetoplastina</taxon>
        <taxon>Trypanosomatida</taxon>
        <taxon>Trypanosomatidae</taxon>
        <taxon>Strigomonadinae</taxon>
        <taxon>Angomonas</taxon>
    </lineage>
</organism>
<feature type="domain" description="PPPDE" evidence="5">
    <location>
        <begin position="125"/>
        <end position="260"/>
    </location>
</feature>
<dbReference type="Gene3D" id="3.90.1720.30">
    <property type="entry name" value="PPPDE domains"/>
    <property type="match status" value="1"/>
</dbReference>
<dbReference type="GO" id="GO:0006508">
    <property type="term" value="P:proteolysis"/>
    <property type="evidence" value="ECO:0007669"/>
    <property type="project" value="UniProtKB-KW"/>
</dbReference>
<keyword evidence="7" id="KW-1185">Reference proteome</keyword>
<evidence type="ECO:0000256" key="1">
    <source>
        <dbReference type="ARBA" id="ARBA00008140"/>
    </source>
</evidence>
<evidence type="ECO:0000259" key="5">
    <source>
        <dbReference type="PROSITE" id="PS51858"/>
    </source>
</evidence>